<dbReference type="GO" id="GO:0043565">
    <property type="term" value="F:sequence-specific DNA binding"/>
    <property type="evidence" value="ECO:0007669"/>
    <property type="project" value="InterPro"/>
</dbReference>
<evidence type="ECO:0000256" key="2">
    <source>
        <dbReference type="ARBA" id="ARBA00023163"/>
    </source>
</evidence>
<dbReference type="PROSITE" id="PS01124">
    <property type="entry name" value="HTH_ARAC_FAMILY_2"/>
    <property type="match status" value="1"/>
</dbReference>
<reference evidence="4" key="1">
    <citation type="submission" date="2020-08" db="EMBL/GenBank/DDBJ databases">
        <title>Novel species isolated from subtropical streams in China.</title>
        <authorList>
            <person name="Lu H."/>
        </authorList>
    </citation>
    <scope>NUCLEOTIDE SEQUENCE</scope>
    <source>
        <strain evidence="4">LX22W</strain>
    </source>
</reference>
<sequence>MISSTPQAQIIYFLILPEILMVDLAGPADAFLFANRRSEQSLFDLRYVSPVQDPTTSLGLTLHAIAPLPTTIEDDAWVIIPGTLCQRFDANTESAKAAIHWLKDTLHQQRLICICAGGLIAAHAGLLSHKHATTHHSHLDEMREIDHSILVEDNRIFVEDGHVATSAGVTAGIDLSLHLISQHCSPPLAMEVARAMLIYFRRSGQDAQLSPWLMHRNHVHRAVHKAQDLLSHHPAYPWQLDELANKLGTSTRHLTRLFKEHTEVSVHDYLNSLRLNLADQFLSQTNWSIERVAESAGFGSARQFRRVWQAKHDSPPSQFQRK</sequence>
<dbReference type="Pfam" id="PF12833">
    <property type="entry name" value="HTH_18"/>
    <property type="match status" value="1"/>
</dbReference>
<dbReference type="Gene3D" id="3.40.50.880">
    <property type="match status" value="1"/>
</dbReference>
<dbReference type="PANTHER" id="PTHR43130">
    <property type="entry name" value="ARAC-FAMILY TRANSCRIPTIONAL REGULATOR"/>
    <property type="match status" value="1"/>
</dbReference>
<dbReference type="SMART" id="SM00342">
    <property type="entry name" value="HTH_ARAC"/>
    <property type="match status" value="1"/>
</dbReference>
<dbReference type="GO" id="GO:0003700">
    <property type="term" value="F:DNA-binding transcription factor activity"/>
    <property type="evidence" value="ECO:0007669"/>
    <property type="project" value="InterPro"/>
</dbReference>
<keyword evidence="1" id="KW-0805">Transcription regulation</keyword>
<name>A0A923KU11_9BURK</name>
<dbReference type="PANTHER" id="PTHR43130:SF3">
    <property type="entry name" value="HTH-TYPE TRANSCRIPTIONAL REGULATOR RV1931C"/>
    <property type="match status" value="1"/>
</dbReference>
<gene>
    <name evidence="4" type="ORF">H8K36_12450</name>
</gene>
<dbReference type="InterPro" id="IPR052158">
    <property type="entry name" value="INH-QAR"/>
</dbReference>
<dbReference type="Proteomes" id="UP000627446">
    <property type="component" value="Unassembled WGS sequence"/>
</dbReference>
<dbReference type="SUPFAM" id="SSF52317">
    <property type="entry name" value="Class I glutamine amidotransferase-like"/>
    <property type="match status" value="1"/>
</dbReference>
<evidence type="ECO:0000313" key="4">
    <source>
        <dbReference type="EMBL" id="MBC3882194.1"/>
    </source>
</evidence>
<feature type="domain" description="HTH araC/xylS-type" evidence="3">
    <location>
        <begin position="224"/>
        <end position="322"/>
    </location>
</feature>
<dbReference type="Gene3D" id="1.10.10.60">
    <property type="entry name" value="Homeodomain-like"/>
    <property type="match status" value="1"/>
</dbReference>
<keyword evidence="5" id="KW-1185">Reference proteome</keyword>
<dbReference type="SUPFAM" id="SSF46689">
    <property type="entry name" value="Homeodomain-like"/>
    <property type="match status" value="2"/>
</dbReference>
<comment type="caution">
    <text evidence="4">The sequence shown here is derived from an EMBL/GenBank/DDBJ whole genome shotgun (WGS) entry which is preliminary data.</text>
</comment>
<organism evidence="4 5">
    <name type="scientific">Undibacterium nitidum</name>
    <dbReference type="NCBI Taxonomy" id="2762298"/>
    <lineage>
        <taxon>Bacteria</taxon>
        <taxon>Pseudomonadati</taxon>
        <taxon>Pseudomonadota</taxon>
        <taxon>Betaproteobacteria</taxon>
        <taxon>Burkholderiales</taxon>
        <taxon>Oxalobacteraceae</taxon>
        <taxon>Undibacterium</taxon>
    </lineage>
</organism>
<keyword evidence="2" id="KW-0804">Transcription</keyword>
<accession>A0A923KU11</accession>
<dbReference type="RefSeq" id="WP_186916801.1">
    <property type="nucleotide sequence ID" value="NZ_JACOFZ010000004.1"/>
</dbReference>
<evidence type="ECO:0000256" key="1">
    <source>
        <dbReference type="ARBA" id="ARBA00023015"/>
    </source>
</evidence>
<dbReference type="Pfam" id="PF01965">
    <property type="entry name" value="DJ-1_PfpI"/>
    <property type="match status" value="1"/>
</dbReference>
<proteinExistence type="predicted"/>
<dbReference type="InterPro" id="IPR002818">
    <property type="entry name" value="DJ-1/PfpI"/>
</dbReference>
<dbReference type="CDD" id="cd03137">
    <property type="entry name" value="GATase1_AraC_1"/>
    <property type="match status" value="1"/>
</dbReference>
<protein>
    <submittedName>
        <fullName evidence="4">Helix-turn-helix domain-containing protein</fullName>
    </submittedName>
</protein>
<dbReference type="EMBL" id="JACOFZ010000004">
    <property type="protein sequence ID" value="MBC3882194.1"/>
    <property type="molecule type" value="Genomic_DNA"/>
</dbReference>
<dbReference type="InterPro" id="IPR009057">
    <property type="entry name" value="Homeodomain-like_sf"/>
</dbReference>
<dbReference type="InterPro" id="IPR029062">
    <property type="entry name" value="Class_I_gatase-like"/>
</dbReference>
<dbReference type="InterPro" id="IPR018060">
    <property type="entry name" value="HTH_AraC"/>
</dbReference>
<evidence type="ECO:0000259" key="3">
    <source>
        <dbReference type="PROSITE" id="PS01124"/>
    </source>
</evidence>
<evidence type="ECO:0000313" key="5">
    <source>
        <dbReference type="Proteomes" id="UP000627446"/>
    </source>
</evidence>
<dbReference type="AlphaFoldDB" id="A0A923KU11"/>